<dbReference type="EC" id="2.5.1.145" evidence="7"/>
<comment type="catalytic activity">
    <reaction evidence="7">
        <text>L-cysteinyl-[prolipoprotein] + a 1,2-diacyl-sn-glycero-3-phospho-(1'-sn-glycerol) = an S-1,2-diacyl-sn-glyceryl-L-cysteinyl-[prolipoprotein] + sn-glycerol 1-phosphate + H(+)</text>
        <dbReference type="Rhea" id="RHEA:56712"/>
        <dbReference type="Rhea" id="RHEA-COMP:14679"/>
        <dbReference type="Rhea" id="RHEA-COMP:14680"/>
        <dbReference type="ChEBI" id="CHEBI:15378"/>
        <dbReference type="ChEBI" id="CHEBI:29950"/>
        <dbReference type="ChEBI" id="CHEBI:57685"/>
        <dbReference type="ChEBI" id="CHEBI:64716"/>
        <dbReference type="ChEBI" id="CHEBI:140658"/>
        <dbReference type="EC" id="2.5.1.145"/>
    </reaction>
</comment>
<comment type="similarity">
    <text evidence="1 7">Belongs to the Lgt family.</text>
</comment>
<proteinExistence type="inferred from homology"/>
<protein>
    <recommendedName>
        <fullName evidence="7">Phosphatidylglycerol--prolipoprotein diacylglyceryl transferase</fullName>
        <ecNumber evidence="7">2.5.1.145</ecNumber>
    </recommendedName>
</protein>
<evidence type="ECO:0000256" key="4">
    <source>
        <dbReference type="ARBA" id="ARBA00022692"/>
    </source>
</evidence>
<dbReference type="PROSITE" id="PS01311">
    <property type="entry name" value="LGT"/>
    <property type="match status" value="1"/>
</dbReference>
<reference evidence="8 9" key="1">
    <citation type="submission" date="2018-09" db="EMBL/GenBank/DDBJ databases">
        <title>Complete genome sequence of Euzebya sp. DY32-46 isolated from seawater of Pacific Ocean.</title>
        <authorList>
            <person name="Xu L."/>
            <person name="Wu Y.-H."/>
            <person name="Xu X.-W."/>
        </authorList>
    </citation>
    <scope>NUCLEOTIDE SEQUENCE [LARGE SCALE GENOMIC DNA]</scope>
    <source>
        <strain evidence="8 9">DY32-46</strain>
    </source>
</reference>
<feature type="transmembrane region" description="Helical" evidence="7">
    <location>
        <begin position="238"/>
        <end position="255"/>
    </location>
</feature>
<keyword evidence="3 7" id="KW-0808">Transferase</keyword>
<dbReference type="OrthoDB" id="871140at2"/>
<keyword evidence="5 7" id="KW-1133">Transmembrane helix</keyword>
<dbReference type="InterPro" id="IPR001640">
    <property type="entry name" value="Lgt"/>
</dbReference>
<evidence type="ECO:0000256" key="1">
    <source>
        <dbReference type="ARBA" id="ARBA00007150"/>
    </source>
</evidence>
<dbReference type="GO" id="GO:0005886">
    <property type="term" value="C:plasma membrane"/>
    <property type="evidence" value="ECO:0007669"/>
    <property type="project" value="UniProtKB-SubCell"/>
</dbReference>
<evidence type="ECO:0000256" key="3">
    <source>
        <dbReference type="ARBA" id="ARBA00022679"/>
    </source>
</evidence>
<evidence type="ECO:0000256" key="7">
    <source>
        <dbReference type="HAMAP-Rule" id="MF_01147"/>
    </source>
</evidence>
<feature type="transmembrane region" description="Helical" evidence="7">
    <location>
        <begin position="56"/>
        <end position="74"/>
    </location>
</feature>
<evidence type="ECO:0000313" key="9">
    <source>
        <dbReference type="Proteomes" id="UP000264006"/>
    </source>
</evidence>
<dbReference type="PANTHER" id="PTHR30589">
    <property type="entry name" value="PROLIPOPROTEIN DIACYLGLYCERYL TRANSFERASE"/>
    <property type="match status" value="1"/>
</dbReference>
<comment type="subcellular location">
    <subcellularLocation>
        <location evidence="7">Cell membrane</location>
        <topology evidence="7">Multi-pass membrane protein</topology>
    </subcellularLocation>
</comment>
<dbReference type="UniPathway" id="UPA00664"/>
<evidence type="ECO:0000256" key="2">
    <source>
        <dbReference type="ARBA" id="ARBA00022475"/>
    </source>
</evidence>
<dbReference type="NCBIfam" id="TIGR00544">
    <property type="entry name" value="lgt"/>
    <property type="match status" value="1"/>
</dbReference>
<dbReference type="Proteomes" id="UP000264006">
    <property type="component" value="Chromosome"/>
</dbReference>
<dbReference type="Pfam" id="PF01790">
    <property type="entry name" value="LGT"/>
    <property type="match status" value="1"/>
</dbReference>
<dbReference type="RefSeq" id="WP_114590474.1">
    <property type="nucleotide sequence ID" value="NZ_CP031165.1"/>
</dbReference>
<gene>
    <name evidence="7" type="primary">lgt</name>
    <name evidence="8" type="ORF">DVS28_a1005</name>
</gene>
<keyword evidence="2 7" id="KW-1003">Cell membrane</keyword>
<keyword evidence="4 7" id="KW-0812">Transmembrane</keyword>
<feature type="binding site" evidence="7">
    <location>
        <position position="137"/>
    </location>
    <ligand>
        <name>a 1,2-diacyl-sn-glycero-3-phospho-(1'-sn-glycerol)</name>
        <dbReference type="ChEBI" id="CHEBI:64716"/>
    </ligand>
</feature>
<dbReference type="PANTHER" id="PTHR30589:SF0">
    <property type="entry name" value="PHOSPHATIDYLGLYCEROL--PROLIPOPROTEIN DIACYLGLYCERYL TRANSFERASE"/>
    <property type="match status" value="1"/>
</dbReference>
<sequence length="279" mass="30788">MFASIPSPSTNALHLGPLQLTFYGLAIAIGVTIAWRMTVRRMARRGADTEVIERMLIRAILLGFLGARAAYVSTHLSRFEDEPWKVIAIWEGGLALFGGLTVGTLVLVVLSRRWGVRLPDLLDAVAPAVPVAQAFGRWGNYFNQELFGTPTTLPWGLEISPGRRPAAYPDAETFHPTFLYESLWNLGLAAVILWLERRHPSLRGRLIGVYLIGYGTIRFLLELIRTDTTFRLLGLSRNGWVSIVVVIVGAGILLWRRAAADPDDRATESGELDPSPSDA</sequence>
<keyword evidence="8" id="KW-0449">Lipoprotein</keyword>
<feature type="transmembrane region" description="Helical" evidence="7">
    <location>
        <begin position="86"/>
        <end position="109"/>
    </location>
</feature>
<keyword evidence="9" id="KW-1185">Reference proteome</keyword>
<dbReference type="EMBL" id="CP031165">
    <property type="protein sequence ID" value="AXV05706.1"/>
    <property type="molecule type" value="Genomic_DNA"/>
</dbReference>
<dbReference type="AlphaFoldDB" id="A0A346XU09"/>
<evidence type="ECO:0000313" key="8">
    <source>
        <dbReference type="EMBL" id="AXV05706.1"/>
    </source>
</evidence>
<comment type="function">
    <text evidence="7">Catalyzes the transfer of the diacylglyceryl group from phosphatidylglycerol to the sulfhydryl group of the N-terminal cysteine of a prolipoprotein, the first step in the formation of mature lipoproteins.</text>
</comment>
<dbReference type="KEGG" id="euz:DVS28_a1005"/>
<name>A0A346XU09_9ACTN</name>
<dbReference type="GO" id="GO:0042158">
    <property type="term" value="P:lipoprotein biosynthetic process"/>
    <property type="evidence" value="ECO:0007669"/>
    <property type="project" value="UniProtKB-UniRule"/>
</dbReference>
<dbReference type="HAMAP" id="MF_01147">
    <property type="entry name" value="Lgt"/>
    <property type="match status" value="1"/>
</dbReference>
<feature type="transmembrane region" description="Helical" evidence="7">
    <location>
        <begin position="12"/>
        <end position="35"/>
    </location>
</feature>
<organism evidence="8 9">
    <name type="scientific">Euzebya pacifica</name>
    <dbReference type="NCBI Taxonomy" id="1608957"/>
    <lineage>
        <taxon>Bacteria</taxon>
        <taxon>Bacillati</taxon>
        <taxon>Actinomycetota</taxon>
        <taxon>Nitriliruptoria</taxon>
        <taxon>Euzebyales</taxon>
    </lineage>
</organism>
<keyword evidence="6 7" id="KW-0472">Membrane</keyword>
<comment type="pathway">
    <text evidence="7">Protein modification; lipoprotein biosynthesis (diacylglyceryl transfer).</text>
</comment>
<evidence type="ECO:0000256" key="6">
    <source>
        <dbReference type="ARBA" id="ARBA00023136"/>
    </source>
</evidence>
<accession>A0A346XU09</accession>
<dbReference type="GO" id="GO:0008961">
    <property type="term" value="F:phosphatidylglycerol-prolipoprotein diacylglyceryl transferase activity"/>
    <property type="evidence" value="ECO:0007669"/>
    <property type="project" value="UniProtKB-UniRule"/>
</dbReference>
<evidence type="ECO:0000256" key="5">
    <source>
        <dbReference type="ARBA" id="ARBA00022989"/>
    </source>
</evidence>
<feature type="transmembrane region" description="Helical" evidence="7">
    <location>
        <begin position="207"/>
        <end position="226"/>
    </location>
</feature>